<feature type="domain" description="Cobalamin adenosyltransferase-like" evidence="6">
    <location>
        <begin position="3"/>
        <end position="164"/>
    </location>
</feature>
<sequence length="181" mass="20107">MSIYTGRGDDGQTDLRDMTRVSKSSARIEAYGTVDELNALLGTIRPTDHDDIDDRLAAIQNHLHVVQADFANPDPDEDDPAIRPDHVETVEDWIDEYDGELEPLTSFILPTGSEHGAALHHARTVCRRAERRAVALAGEEQINEDAVQYLNRLSDGLFTFARVVNAREGEPEDAPDYDSGH</sequence>
<keyword evidence="8" id="KW-1185">Reference proteome</keyword>
<evidence type="ECO:0000256" key="3">
    <source>
        <dbReference type="ARBA" id="ARBA00022679"/>
    </source>
</evidence>
<dbReference type="EMBL" id="JBHSWV010000318">
    <property type="protein sequence ID" value="MFC6767047.1"/>
    <property type="molecule type" value="Genomic_DNA"/>
</dbReference>
<name>A0ABD5SPX2_9EURY</name>
<dbReference type="NCBIfam" id="TIGR00636">
    <property type="entry name" value="PduO_Nterm"/>
    <property type="match status" value="1"/>
</dbReference>
<evidence type="ECO:0000256" key="4">
    <source>
        <dbReference type="ARBA" id="ARBA00022741"/>
    </source>
</evidence>
<comment type="subcellular location">
    <subcellularLocation>
        <location evidence="1">Cytoplasm</location>
    </subcellularLocation>
</comment>
<keyword evidence="4" id="KW-0547">Nucleotide-binding</keyword>
<protein>
    <submittedName>
        <fullName evidence="7">Cob(I)yrinic acid a,c-diamide adenosyltransferase</fullName>
        <ecNumber evidence="7">2.5.1.17</ecNumber>
    </submittedName>
</protein>
<dbReference type="InterPro" id="IPR036451">
    <property type="entry name" value="CblAdoTrfase-like_sf"/>
</dbReference>
<evidence type="ECO:0000256" key="2">
    <source>
        <dbReference type="ARBA" id="ARBA00022490"/>
    </source>
</evidence>
<dbReference type="InterPro" id="IPR029499">
    <property type="entry name" value="PduO-typ"/>
</dbReference>
<dbReference type="InterPro" id="IPR016030">
    <property type="entry name" value="CblAdoTrfase-like"/>
</dbReference>
<dbReference type="Proteomes" id="UP001596383">
    <property type="component" value="Unassembled WGS sequence"/>
</dbReference>
<evidence type="ECO:0000256" key="1">
    <source>
        <dbReference type="ARBA" id="ARBA00004496"/>
    </source>
</evidence>
<dbReference type="EC" id="2.5.1.17" evidence="7"/>
<dbReference type="FunFam" id="1.20.1200.10:FF:000003">
    <property type="entry name" value="ATP:cob(I)alamin adenosyltransferase"/>
    <property type="match status" value="1"/>
</dbReference>
<evidence type="ECO:0000313" key="7">
    <source>
        <dbReference type="EMBL" id="MFC6767047.1"/>
    </source>
</evidence>
<dbReference type="AlphaFoldDB" id="A0ABD5SPX2"/>
<dbReference type="Pfam" id="PF01923">
    <property type="entry name" value="Cob_adeno_trans"/>
    <property type="match status" value="1"/>
</dbReference>
<dbReference type="PANTHER" id="PTHR12213">
    <property type="entry name" value="CORRINOID ADENOSYLTRANSFERASE"/>
    <property type="match status" value="1"/>
</dbReference>
<dbReference type="GO" id="GO:0005737">
    <property type="term" value="C:cytoplasm"/>
    <property type="evidence" value="ECO:0007669"/>
    <property type="project" value="UniProtKB-SubCell"/>
</dbReference>
<evidence type="ECO:0000256" key="5">
    <source>
        <dbReference type="ARBA" id="ARBA00022840"/>
    </source>
</evidence>
<dbReference type="SUPFAM" id="SSF89028">
    <property type="entry name" value="Cobalamin adenosyltransferase-like"/>
    <property type="match status" value="1"/>
</dbReference>
<accession>A0ABD5SPX2</accession>
<dbReference type="Gene3D" id="1.20.1200.10">
    <property type="entry name" value="Cobalamin adenosyltransferase-like"/>
    <property type="match status" value="1"/>
</dbReference>
<dbReference type="GO" id="GO:0008817">
    <property type="term" value="F:corrinoid adenosyltransferase activity"/>
    <property type="evidence" value="ECO:0007669"/>
    <property type="project" value="UniProtKB-EC"/>
</dbReference>
<dbReference type="PANTHER" id="PTHR12213:SF0">
    <property type="entry name" value="CORRINOID ADENOSYLTRANSFERASE MMAB"/>
    <property type="match status" value="1"/>
</dbReference>
<comment type="caution">
    <text evidence="7">The sequence shown here is derived from an EMBL/GenBank/DDBJ whole genome shotgun (WGS) entry which is preliminary data.</text>
</comment>
<organism evidence="7 8">
    <name type="scientific">Natrinema soli</name>
    <dbReference type="NCBI Taxonomy" id="1930624"/>
    <lineage>
        <taxon>Archaea</taxon>
        <taxon>Methanobacteriati</taxon>
        <taxon>Methanobacteriota</taxon>
        <taxon>Stenosarchaea group</taxon>
        <taxon>Halobacteria</taxon>
        <taxon>Halobacteriales</taxon>
        <taxon>Natrialbaceae</taxon>
        <taxon>Natrinema</taxon>
    </lineage>
</organism>
<keyword evidence="3 7" id="KW-0808">Transferase</keyword>
<keyword evidence="2" id="KW-0963">Cytoplasm</keyword>
<evidence type="ECO:0000313" key="8">
    <source>
        <dbReference type="Proteomes" id="UP001596383"/>
    </source>
</evidence>
<evidence type="ECO:0000259" key="6">
    <source>
        <dbReference type="Pfam" id="PF01923"/>
    </source>
</evidence>
<proteinExistence type="predicted"/>
<dbReference type="GO" id="GO:0005524">
    <property type="term" value="F:ATP binding"/>
    <property type="evidence" value="ECO:0007669"/>
    <property type="project" value="UniProtKB-KW"/>
</dbReference>
<dbReference type="RefSeq" id="WP_273739978.1">
    <property type="nucleotide sequence ID" value="NZ_JAQIVI010000318.1"/>
</dbReference>
<keyword evidence="5" id="KW-0067">ATP-binding</keyword>
<gene>
    <name evidence="7" type="ORF">ACFQE6_19320</name>
</gene>
<reference evidence="7 8" key="1">
    <citation type="journal article" date="2019" name="Int. J. Syst. Evol. Microbiol.">
        <title>The Global Catalogue of Microorganisms (GCM) 10K type strain sequencing project: providing services to taxonomists for standard genome sequencing and annotation.</title>
        <authorList>
            <consortium name="The Broad Institute Genomics Platform"/>
            <consortium name="The Broad Institute Genome Sequencing Center for Infectious Disease"/>
            <person name="Wu L."/>
            <person name="Ma J."/>
        </authorList>
    </citation>
    <scope>NUCLEOTIDE SEQUENCE [LARGE SCALE GENOMIC DNA]</scope>
    <source>
        <strain evidence="7 8">LMG 29247</strain>
    </source>
</reference>